<evidence type="ECO:0000313" key="11">
    <source>
        <dbReference type="Proteomes" id="UP000199448"/>
    </source>
</evidence>
<dbReference type="InterPro" id="IPR041108">
    <property type="entry name" value="PP_kinase_C_1"/>
</dbReference>
<keyword evidence="2 7" id="KW-0808">Transferase</keyword>
<keyword evidence="3 7" id="KW-0547">Nucleotide-binding</keyword>
<feature type="domain" description="PLD phosphodiesterase" evidence="9">
    <location>
        <begin position="425"/>
        <end position="459"/>
    </location>
</feature>
<evidence type="ECO:0000256" key="1">
    <source>
        <dbReference type="ARBA" id="ARBA00022553"/>
    </source>
</evidence>
<feature type="binding site" evidence="7">
    <location>
        <position position="463"/>
    </location>
    <ligand>
        <name>ATP</name>
        <dbReference type="ChEBI" id="CHEBI:30616"/>
    </ligand>
</feature>
<dbReference type="OrthoDB" id="9761456at2"/>
<dbReference type="Pfam" id="PF17941">
    <property type="entry name" value="PP_kinase_C_1"/>
    <property type="match status" value="1"/>
</dbReference>
<feature type="binding site" evidence="7">
    <location>
        <position position="400"/>
    </location>
    <ligand>
        <name>Mg(2+)</name>
        <dbReference type="ChEBI" id="CHEBI:18420"/>
    </ligand>
</feature>
<dbReference type="HAMAP" id="MF_00347">
    <property type="entry name" value="Polyphosphate_kinase"/>
    <property type="match status" value="1"/>
</dbReference>
<keyword evidence="4 7" id="KW-0418">Kinase</keyword>
<feature type="active site" description="Phosphohistidine intermediate" evidence="7">
    <location>
        <position position="430"/>
    </location>
</feature>
<dbReference type="InterPro" id="IPR025200">
    <property type="entry name" value="PPK_C_dom2"/>
</dbReference>
<proteinExistence type="inferred from homology"/>
<keyword evidence="1 7" id="KW-0597">Phosphoprotein</keyword>
<dbReference type="InterPro" id="IPR003414">
    <property type="entry name" value="PP_kinase"/>
</dbReference>
<dbReference type="STRING" id="390640.SAMN04488034_102373"/>
<evidence type="ECO:0000256" key="3">
    <source>
        <dbReference type="ARBA" id="ARBA00022741"/>
    </source>
</evidence>
<dbReference type="SUPFAM" id="SSF143724">
    <property type="entry name" value="PHP14-like"/>
    <property type="match status" value="1"/>
</dbReference>
<evidence type="ECO:0000256" key="8">
    <source>
        <dbReference type="RuleBase" id="RU003800"/>
    </source>
</evidence>
<gene>
    <name evidence="7" type="primary">ppk</name>
    <name evidence="10" type="ORF">SAMN04488034_102373</name>
</gene>
<dbReference type="PIRSF" id="PIRSF015589">
    <property type="entry name" value="PP_kinase"/>
    <property type="match status" value="1"/>
</dbReference>
<dbReference type="NCBIfam" id="TIGR03705">
    <property type="entry name" value="poly_P_kin"/>
    <property type="match status" value="1"/>
</dbReference>
<evidence type="ECO:0000313" key="10">
    <source>
        <dbReference type="EMBL" id="SEE79134.1"/>
    </source>
</evidence>
<evidence type="ECO:0000256" key="6">
    <source>
        <dbReference type="ARBA" id="ARBA00022842"/>
    </source>
</evidence>
<dbReference type="Pfam" id="PF13090">
    <property type="entry name" value="PP_kinase_C"/>
    <property type="match status" value="1"/>
</dbReference>
<dbReference type="NCBIfam" id="NF003917">
    <property type="entry name" value="PRK05443.1-1"/>
    <property type="match status" value="1"/>
</dbReference>
<keyword evidence="5 7" id="KW-0067">ATP-binding</keyword>
<reference evidence="10 11" key="1">
    <citation type="submission" date="2016-10" db="EMBL/GenBank/DDBJ databases">
        <authorList>
            <person name="de Groot N.N."/>
        </authorList>
    </citation>
    <scope>NUCLEOTIDE SEQUENCE [LARGE SCALE GENOMIC DNA]</scope>
    <source>
        <strain evidence="10 11">DSM 23553</strain>
    </source>
</reference>
<comment type="cofactor">
    <cofactor evidence="7">
        <name>Mg(2+)</name>
        <dbReference type="ChEBI" id="CHEBI:18420"/>
    </cofactor>
</comment>
<dbReference type="AlphaFoldDB" id="A0A1H5LQ62"/>
<dbReference type="Proteomes" id="UP000199448">
    <property type="component" value="Unassembled WGS sequence"/>
</dbReference>
<dbReference type="SUPFAM" id="SSF56024">
    <property type="entry name" value="Phospholipase D/nuclease"/>
    <property type="match status" value="2"/>
</dbReference>
<dbReference type="GO" id="GO:0006799">
    <property type="term" value="P:polyphosphate biosynthetic process"/>
    <property type="evidence" value="ECO:0007669"/>
    <property type="project" value="UniProtKB-UniRule"/>
</dbReference>
<comment type="function">
    <text evidence="7 8">Catalyzes the reversible transfer of the terminal phosphate of ATP to form a long-chain polyphosphate (polyP).</text>
</comment>
<dbReference type="GO" id="GO:0005524">
    <property type="term" value="F:ATP binding"/>
    <property type="evidence" value="ECO:0007669"/>
    <property type="project" value="UniProtKB-KW"/>
</dbReference>
<feature type="binding site" evidence="7">
    <location>
        <position position="370"/>
    </location>
    <ligand>
        <name>Mg(2+)</name>
        <dbReference type="ChEBI" id="CHEBI:18420"/>
    </ligand>
</feature>
<keyword evidence="11" id="KW-1185">Reference proteome</keyword>
<dbReference type="EC" id="2.7.4.1" evidence="7 8"/>
<dbReference type="InterPro" id="IPR001736">
    <property type="entry name" value="PLipase_D/transphosphatidylase"/>
</dbReference>
<dbReference type="PANTHER" id="PTHR30218">
    <property type="entry name" value="POLYPHOSPHATE KINASE"/>
    <property type="match status" value="1"/>
</dbReference>
<name>A0A1H5LQ62_9FLAO</name>
<comment type="catalytic activity">
    <reaction evidence="7 8">
        <text>[phosphate](n) + ATP = [phosphate](n+1) + ADP</text>
        <dbReference type="Rhea" id="RHEA:19573"/>
        <dbReference type="Rhea" id="RHEA-COMP:9859"/>
        <dbReference type="Rhea" id="RHEA-COMP:14280"/>
        <dbReference type="ChEBI" id="CHEBI:16838"/>
        <dbReference type="ChEBI" id="CHEBI:30616"/>
        <dbReference type="ChEBI" id="CHEBI:456216"/>
        <dbReference type="EC" id="2.7.4.1"/>
    </reaction>
</comment>
<dbReference type="Pfam" id="PF02503">
    <property type="entry name" value="PP_kinase"/>
    <property type="match status" value="1"/>
</dbReference>
<dbReference type="InterPro" id="IPR036830">
    <property type="entry name" value="PP_kinase_middle_dom_sf"/>
</dbReference>
<keyword evidence="7" id="KW-0479">Metal-binding</keyword>
<dbReference type="InterPro" id="IPR024953">
    <property type="entry name" value="PP_kinase_middle"/>
</dbReference>
<evidence type="ECO:0000259" key="9">
    <source>
        <dbReference type="PROSITE" id="PS50035"/>
    </source>
</evidence>
<dbReference type="SUPFAM" id="SSF140356">
    <property type="entry name" value="PPK N-terminal domain-like"/>
    <property type="match status" value="1"/>
</dbReference>
<dbReference type="CDD" id="cd09167">
    <property type="entry name" value="PLDc_EcPPK1_C2_like"/>
    <property type="match status" value="1"/>
</dbReference>
<evidence type="ECO:0000256" key="5">
    <source>
        <dbReference type="ARBA" id="ARBA00022840"/>
    </source>
</evidence>
<evidence type="ECO:0000256" key="2">
    <source>
        <dbReference type="ARBA" id="ARBA00022679"/>
    </source>
</evidence>
<dbReference type="Pfam" id="PF13089">
    <property type="entry name" value="PP_kinase_N"/>
    <property type="match status" value="1"/>
</dbReference>
<sequence length="683" mass="79836">MLKPEEIKLRHRDLNWLSFNERVLQEAQDPSTPLYEKLKFLAIFSMNLDEYFRVRVSQLRQMKRVRKRLRKKLALKPSQTVKEILEIVKEQQEKFGEVYREEIIPELEKKGIFLVHREDFDELQEEFAAKYFHKIADCVKPQVVAYEKGQDLFLENNLLYLLVTFKDEDNFGIVNVPVEDCGRFIYFTSNGPKHKITFLDDIITARIPELFTDHKIEGVYEIKLSRDAELYIDDDVDGLLAEKIYESLKQRTDGQPTRLLYDAEMPKGDQKILRKTLGLGKIDMMPGGKYHNFSDFFDFPDPTDNPDLHFKPLPPIKHKVLEKTDDYFKEIAKKDIAVHFPYMPFDYVERFLQQASVDKDVQEIKMSIYRIADKSKVTSALLSALENGKKVTVFIEAKARFDERNNIDWGRKFEEKGATVIYSYPKIKVHSKILLITRKEGDDLKNYAYIGTGNFNSKTAKIYCDHAIFTTHEKITSELSRVFQVLEGELIIPRAKHLLISPFSTRKVFTDLINREIENARLGKKSGITAKMNSLEDKEIIELLYKASEAGVKIRLLVRGFSCLLPGIEKLSENIYITSIVDRYLEHGRIYLFENDGNEEIYFGSADWMTRNLDRRIEVIAPICDKDIAQEFKDILNIQLKDNVKARVQDAEESNRFVKRKSGEKAIRSQYEIYNYLKEKHSE</sequence>
<organism evidence="10 11">
    <name type="scientific">Salinimicrobium catena</name>
    <dbReference type="NCBI Taxonomy" id="390640"/>
    <lineage>
        <taxon>Bacteria</taxon>
        <taxon>Pseudomonadati</taxon>
        <taxon>Bacteroidota</taxon>
        <taxon>Flavobacteriia</taxon>
        <taxon>Flavobacteriales</taxon>
        <taxon>Flavobacteriaceae</taxon>
        <taxon>Salinimicrobium</taxon>
    </lineage>
</organism>
<dbReference type="Gene3D" id="3.30.870.10">
    <property type="entry name" value="Endonuclease Chain A"/>
    <property type="match status" value="2"/>
</dbReference>
<comment type="similarity">
    <text evidence="7 8">Belongs to the polyphosphate kinase 1 (PPK1) family.</text>
</comment>
<dbReference type="GO" id="GO:0008976">
    <property type="term" value="F:polyphosphate kinase activity"/>
    <property type="evidence" value="ECO:0007669"/>
    <property type="project" value="UniProtKB-UniRule"/>
</dbReference>
<dbReference type="InterPro" id="IPR036832">
    <property type="entry name" value="PPK_N_dom_sf"/>
</dbReference>
<dbReference type="PANTHER" id="PTHR30218:SF0">
    <property type="entry name" value="POLYPHOSPHATE KINASE"/>
    <property type="match status" value="1"/>
</dbReference>
<dbReference type="EMBL" id="FNUG01000002">
    <property type="protein sequence ID" value="SEE79134.1"/>
    <property type="molecule type" value="Genomic_DNA"/>
</dbReference>
<dbReference type="InterPro" id="IPR025198">
    <property type="entry name" value="PPK_N_dom"/>
</dbReference>
<keyword evidence="6 7" id="KW-0460">Magnesium</keyword>
<accession>A0A1H5LQ62</accession>
<dbReference type="GO" id="GO:0009358">
    <property type="term" value="C:polyphosphate kinase complex"/>
    <property type="evidence" value="ECO:0007669"/>
    <property type="project" value="InterPro"/>
</dbReference>
<dbReference type="Gene3D" id="3.30.1840.10">
    <property type="entry name" value="Polyphosphate kinase middle domain"/>
    <property type="match status" value="1"/>
</dbReference>
<dbReference type="Gene3D" id="1.20.58.310">
    <property type="entry name" value="Polyphosphate kinase N-terminal domain"/>
    <property type="match status" value="1"/>
</dbReference>
<feature type="binding site" evidence="7">
    <location>
        <position position="559"/>
    </location>
    <ligand>
        <name>ATP</name>
        <dbReference type="ChEBI" id="CHEBI:30616"/>
    </ligand>
</feature>
<protein>
    <recommendedName>
        <fullName evidence="7 8">Polyphosphate kinase</fullName>
        <ecNumber evidence="7 8">2.7.4.1</ecNumber>
    </recommendedName>
    <alternativeName>
        <fullName evidence="7">ATP-polyphosphate phosphotransferase</fullName>
    </alternativeName>
    <alternativeName>
        <fullName evidence="7">Polyphosphoric acid kinase</fullName>
    </alternativeName>
</protein>
<feature type="binding site" evidence="7">
    <location>
        <position position="47"/>
    </location>
    <ligand>
        <name>ATP</name>
        <dbReference type="ChEBI" id="CHEBI:30616"/>
    </ligand>
</feature>
<evidence type="ECO:0000256" key="4">
    <source>
        <dbReference type="ARBA" id="ARBA00022777"/>
    </source>
</evidence>
<evidence type="ECO:0000256" key="7">
    <source>
        <dbReference type="HAMAP-Rule" id="MF_00347"/>
    </source>
</evidence>
<dbReference type="PROSITE" id="PS50035">
    <property type="entry name" value="PLD"/>
    <property type="match status" value="1"/>
</dbReference>
<dbReference type="GO" id="GO:0046872">
    <property type="term" value="F:metal ion binding"/>
    <property type="evidence" value="ECO:0007669"/>
    <property type="project" value="UniProtKB-KW"/>
</dbReference>
<comment type="PTM">
    <text evidence="7 8">An intermediate of this reaction is the autophosphorylated ppk in which a phosphate is covalently linked to a histidine residue through a N-P bond.</text>
</comment>
<feature type="binding site" evidence="7">
    <location>
        <position position="587"/>
    </location>
    <ligand>
        <name>ATP</name>
        <dbReference type="ChEBI" id="CHEBI:30616"/>
    </ligand>
</feature>
<dbReference type="RefSeq" id="WP_093112695.1">
    <property type="nucleotide sequence ID" value="NZ_FNGG01000002.1"/>
</dbReference>